<dbReference type="InterPro" id="IPR010133">
    <property type="entry name" value="Bacteriocin_signal_seq"/>
</dbReference>
<evidence type="ECO:0000313" key="2">
    <source>
        <dbReference type="Proteomes" id="UP000294814"/>
    </source>
</evidence>
<evidence type="ECO:0000313" key="1">
    <source>
        <dbReference type="EMBL" id="TDE45501.1"/>
    </source>
</evidence>
<dbReference type="NCBIfam" id="TIGR01847">
    <property type="entry name" value="bacteriocin_sig"/>
    <property type="match status" value="1"/>
</dbReference>
<reference evidence="1 2" key="1">
    <citation type="submission" date="2019-03" db="EMBL/GenBank/DDBJ databases">
        <title>Novel species of Flavobacterium.</title>
        <authorList>
            <person name="Liu Q."/>
            <person name="Xin Y.-H."/>
        </authorList>
    </citation>
    <scope>NUCLEOTIDE SEQUENCE [LARGE SCALE GENOMIC DNA]</scope>
    <source>
        <strain evidence="1 2">LB3P52</strain>
    </source>
</reference>
<protein>
    <submittedName>
        <fullName evidence="1">Bacteriocin</fullName>
    </submittedName>
</protein>
<sequence length="31" mass="3409">MINFKKLSREELKNVLGGQGCSIAVQESNKS</sequence>
<dbReference type="AlphaFoldDB" id="A0A4R5FAI2"/>
<proteinExistence type="predicted"/>
<dbReference type="Proteomes" id="UP000294814">
    <property type="component" value="Unassembled WGS sequence"/>
</dbReference>
<dbReference type="OrthoDB" id="1449208at2"/>
<organism evidence="1 2">
    <name type="scientific">Flavobacterium rhamnosiphilum</name>
    <dbReference type="NCBI Taxonomy" id="2541724"/>
    <lineage>
        <taxon>Bacteria</taxon>
        <taxon>Pseudomonadati</taxon>
        <taxon>Bacteroidota</taxon>
        <taxon>Flavobacteriia</taxon>
        <taxon>Flavobacteriales</taxon>
        <taxon>Flavobacteriaceae</taxon>
        <taxon>Flavobacterium</taxon>
    </lineage>
</organism>
<comment type="caution">
    <text evidence="1">The sequence shown here is derived from an EMBL/GenBank/DDBJ whole genome shotgun (WGS) entry which is preliminary data.</text>
</comment>
<keyword evidence="2" id="KW-1185">Reference proteome</keyword>
<gene>
    <name evidence="1" type="ORF">E0I26_06000</name>
</gene>
<name>A0A4R5FAI2_9FLAO</name>
<dbReference type="EMBL" id="SMLG01000003">
    <property type="protein sequence ID" value="TDE45501.1"/>
    <property type="molecule type" value="Genomic_DNA"/>
</dbReference>
<accession>A0A4R5FAI2</accession>
<dbReference type="InterPro" id="IPR058074">
    <property type="entry name" value="Bacteriocin-like"/>
</dbReference>
<dbReference type="NCBIfam" id="NF047798">
    <property type="entry name" value="leader_Chryseo"/>
    <property type="match status" value="1"/>
</dbReference>